<evidence type="ECO:0000259" key="1">
    <source>
        <dbReference type="PROSITE" id="PS51459"/>
    </source>
</evidence>
<dbReference type="EMBL" id="FNES01000015">
    <property type="protein sequence ID" value="SDK34515.1"/>
    <property type="molecule type" value="Genomic_DNA"/>
</dbReference>
<gene>
    <name evidence="2" type="ORF">SAMN04487954_1156</name>
</gene>
<organism evidence="2 3">
    <name type="scientific">Billgrantia gudaonensis</name>
    <dbReference type="NCBI Taxonomy" id="376427"/>
    <lineage>
        <taxon>Bacteria</taxon>
        <taxon>Pseudomonadati</taxon>
        <taxon>Pseudomonadota</taxon>
        <taxon>Gammaproteobacteria</taxon>
        <taxon>Oceanospirillales</taxon>
        <taxon>Halomonadaceae</taxon>
        <taxon>Billgrantia</taxon>
    </lineage>
</organism>
<reference evidence="2 3" key="1">
    <citation type="submission" date="2016-10" db="EMBL/GenBank/DDBJ databases">
        <authorList>
            <person name="de Groot N.N."/>
        </authorList>
    </citation>
    <scope>NUCLEOTIDE SEQUENCE [LARGE SCALE GENOMIC DNA]</scope>
    <source>
        <strain evidence="2 3">CGMCC 1.6133</strain>
    </source>
</reference>
<dbReference type="InterPro" id="IPR003812">
    <property type="entry name" value="Fido"/>
</dbReference>
<keyword evidence="3" id="KW-1185">Reference proteome</keyword>
<evidence type="ECO:0000313" key="2">
    <source>
        <dbReference type="EMBL" id="SDK34515.1"/>
    </source>
</evidence>
<dbReference type="Pfam" id="PF02661">
    <property type="entry name" value="Fic"/>
    <property type="match status" value="1"/>
</dbReference>
<dbReference type="InterPro" id="IPR053737">
    <property type="entry name" value="Type_II_TA_Toxin"/>
</dbReference>
<dbReference type="STRING" id="376427.SAMN04487954_1156"/>
<dbReference type="SUPFAM" id="SSF140931">
    <property type="entry name" value="Fic-like"/>
    <property type="match status" value="1"/>
</dbReference>
<evidence type="ECO:0000313" key="3">
    <source>
        <dbReference type="Proteomes" id="UP000198525"/>
    </source>
</evidence>
<dbReference type="PANTHER" id="PTHR35810">
    <property type="entry name" value="CYTOPLASMIC PROTEIN-RELATED"/>
    <property type="match status" value="1"/>
</dbReference>
<sequence length="333" mass="37958">MSEIVIFEDARQPVEVRLEGETVWLTQKQMAELFGKDLRTVSEHIGNVYEEGELDREGTVRKFRIVRQEGKRQVQRAIEHYNLDVIISVGYRVKSHRGVRFRQWATRVLREHLTQGYSLNEYRLAQQGLAELEQAVELLGQTLTRQELVSDLGQEVVSLILGYARTWRLLQDYDENALGVPPGARPARGVLGMEEARRALNALARELRDRGEASELFARDRSDGLASILGNLEQSMFGEALYKTREERAAHLLYFVIKNHPFSDGNKRSGAFLFLLYLRQEGMHLPLNEQGLTALTLLIAESDPKAKELMVRLVMNLIVEDGNPSQDDSEANQ</sequence>
<dbReference type="Proteomes" id="UP000198525">
    <property type="component" value="Unassembled WGS sequence"/>
</dbReference>
<dbReference type="InterPro" id="IPR011204">
    <property type="entry name" value="Virulence_RhuM-like"/>
</dbReference>
<dbReference type="AlphaFoldDB" id="A0A1G9B6K9"/>
<dbReference type="Gene3D" id="1.20.120.1870">
    <property type="entry name" value="Fic/DOC protein, Fido domain"/>
    <property type="match status" value="1"/>
</dbReference>
<dbReference type="PANTHER" id="PTHR35810:SF1">
    <property type="entry name" value="CYTOPLASMIC PROTEIN"/>
    <property type="match status" value="1"/>
</dbReference>
<feature type="domain" description="Fido" evidence="1">
    <location>
        <begin position="191"/>
        <end position="320"/>
    </location>
</feature>
<protein>
    <submittedName>
        <fullName evidence="2">Fic/DOC family protein</fullName>
    </submittedName>
</protein>
<dbReference type="InterPro" id="IPR036597">
    <property type="entry name" value="Fido-like_dom_sf"/>
</dbReference>
<proteinExistence type="predicted"/>
<accession>A0A1G9B6K9</accession>
<dbReference type="PROSITE" id="PS51459">
    <property type="entry name" value="FIDO"/>
    <property type="match status" value="1"/>
</dbReference>
<dbReference type="RefSeq" id="WP_089688040.1">
    <property type="nucleotide sequence ID" value="NZ_FNES01000015.1"/>
</dbReference>
<name>A0A1G9B6K9_9GAMM</name>
<dbReference type="Pfam" id="PF13310">
    <property type="entry name" value="Virulence_RhuM"/>
    <property type="match status" value="1"/>
</dbReference>
<dbReference type="OrthoDB" id="9802752at2"/>